<feature type="compositionally biased region" description="Basic and acidic residues" evidence="1">
    <location>
        <begin position="1"/>
        <end position="11"/>
    </location>
</feature>
<dbReference type="VEuPathDB" id="FungiDB:FUN_006991"/>
<proteinExistence type="predicted"/>
<evidence type="ECO:0000313" key="3">
    <source>
        <dbReference type="Proteomes" id="UP000232688"/>
    </source>
</evidence>
<name>A0A2N0R453_9GLOM</name>
<dbReference type="VEuPathDB" id="FungiDB:RhiirA1_471542"/>
<feature type="region of interest" description="Disordered" evidence="1">
    <location>
        <begin position="1"/>
        <end position="21"/>
    </location>
</feature>
<feature type="non-terminal residue" evidence="2">
    <location>
        <position position="1"/>
    </location>
</feature>
<dbReference type="Proteomes" id="UP000232688">
    <property type="component" value="Unassembled WGS sequence"/>
</dbReference>
<evidence type="ECO:0000313" key="2">
    <source>
        <dbReference type="EMBL" id="PKC58059.1"/>
    </source>
</evidence>
<dbReference type="VEuPathDB" id="FungiDB:RhiirFUN_004699"/>
<reference evidence="2 3" key="2">
    <citation type="submission" date="2017-10" db="EMBL/GenBank/DDBJ databases">
        <title>Genome analyses suggest a sexual origin of heterokaryosis in a supposedly ancient asexual fungus.</title>
        <authorList>
            <person name="Corradi N."/>
            <person name="Sedzielewska K."/>
            <person name="Noel J."/>
            <person name="Charron P."/>
            <person name="Farinelli L."/>
            <person name="Marton T."/>
            <person name="Kruger M."/>
            <person name="Pelin A."/>
            <person name="Brachmann A."/>
            <person name="Corradi N."/>
        </authorList>
    </citation>
    <scope>NUCLEOTIDE SEQUENCE [LARGE SCALE GENOMIC DNA]</scope>
    <source>
        <strain evidence="2 3">A1</strain>
    </source>
</reference>
<accession>A0A2N0R453</accession>
<reference evidence="2 3" key="1">
    <citation type="submission" date="2017-10" db="EMBL/GenBank/DDBJ databases">
        <title>Extensive intraspecific genome diversity in a model arbuscular mycorrhizal fungus.</title>
        <authorList>
            <person name="Chen E.C.H."/>
            <person name="Morin E."/>
            <person name="Baudet D."/>
            <person name="Noel J."/>
            <person name="Ndikumana S."/>
            <person name="Charron P."/>
            <person name="St-Onge C."/>
            <person name="Giorgi J."/>
            <person name="Grigoriev I.V."/>
            <person name="Roux C."/>
            <person name="Martin F.M."/>
            <person name="Corradi N."/>
        </authorList>
    </citation>
    <scope>NUCLEOTIDE SEQUENCE [LARGE SCALE GENOMIC DNA]</scope>
    <source>
        <strain evidence="2 3">A1</strain>
    </source>
</reference>
<feature type="compositionally biased region" description="Acidic residues" evidence="1">
    <location>
        <begin position="12"/>
        <end position="21"/>
    </location>
</feature>
<sequence length="147" mass="16902">DPCTKTIHEINQDSEDDDDSERTEVHLTDEAELPSLNFQFLKSNLIHFTPEFLCSEILISIRKNHDAFSRHSKRISNNQINGWEGCKRLGTIPITDGINGIFNSIIQMYISNVHLLIPNGYLIIYSDKKLCIAQIISMYEKRGERHA</sequence>
<protein>
    <submittedName>
        <fullName evidence="2">Uncharacterized protein</fullName>
    </submittedName>
</protein>
<evidence type="ECO:0000256" key="1">
    <source>
        <dbReference type="SAM" id="MobiDB-lite"/>
    </source>
</evidence>
<comment type="caution">
    <text evidence="2">The sequence shown here is derived from an EMBL/GenBank/DDBJ whole genome shotgun (WGS) entry which is preliminary data.</text>
</comment>
<dbReference type="EMBL" id="LLXH01001644">
    <property type="protein sequence ID" value="PKC58059.1"/>
    <property type="molecule type" value="Genomic_DNA"/>
</dbReference>
<organism evidence="2 3">
    <name type="scientific">Rhizophagus irregularis</name>
    <dbReference type="NCBI Taxonomy" id="588596"/>
    <lineage>
        <taxon>Eukaryota</taxon>
        <taxon>Fungi</taxon>
        <taxon>Fungi incertae sedis</taxon>
        <taxon>Mucoromycota</taxon>
        <taxon>Glomeromycotina</taxon>
        <taxon>Glomeromycetes</taxon>
        <taxon>Glomerales</taxon>
        <taxon>Glomeraceae</taxon>
        <taxon>Rhizophagus</taxon>
    </lineage>
</organism>
<dbReference type="AlphaFoldDB" id="A0A2N0R453"/>
<gene>
    <name evidence="2" type="ORF">RhiirA1_471542</name>
</gene>